<evidence type="ECO:0000256" key="2">
    <source>
        <dbReference type="ARBA" id="ARBA00009556"/>
    </source>
</evidence>
<dbReference type="FunFam" id="2.60.120.260:FF:000070">
    <property type="entry name" value="Nuclear receptor 2C2-associated protein"/>
    <property type="match status" value="1"/>
</dbReference>
<dbReference type="KEGG" id="cvn:111129262"/>
<keyword evidence="4" id="KW-0539">Nucleus</keyword>
<dbReference type="InterPro" id="IPR000421">
    <property type="entry name" value="FA58C"/>
</dbReference>
<name>A0A8B8DTM7_CRAVI</name>
<protein>
    <recommendedName>
        <fullName evidence="3">Nuclear receptor 2C2-associated protein</fullName>
    </recommendedName>
</protein>
<dbReference type="PROSITE" id="PS50022">
    <property type="entry name" value="FA58C_3"/>
    <property type="match status" value="1"/>
</dbReference>
<dbReference type="GeneID" id="111129262"/>
<dbReference type="SUPFAM" id="SSF49785">
    <property type="entry name" value="Galactose-binding domain-like"/>
    <property type="match status" value="1"/>
</dbReference>
<dbReference type="Proteomes" id="UP000694844">
    <property type="component" value="Chromosome 4"/>
</dbReference>
<feature type="domain" description="F5/8 type C" evidence="5">
    <location>
        <begin position="1"/>
        <end position="64"/>
    </location>
</feature>
<accession>A0A8B8DTM7</accession>
<dbReference type="OrthoDB" id="10052260at2759"/>
<keyword evidence="6" id="KW-1185">Reference proteome</keyword>
<evidence type="ECO:0000256" key="1">
    <source>
        <dbReference type="ARBA" id="ARBA00004123"/>
    </source>
</evidence>
<comment type="similarity">
    <text evidence="2">Belongs to the NR2C2AP family.</text>
</comment>
<proteinExistence type="inferred from homology"/>
<gene>
    <name evidence="7" type="primary">LOC111129262</name>
</gene>
<evidence type="ECO:0000256" key="4">
    <source>
        <dbReference type="ARBA" id="ARBA00023242"/>
    </source>
</evidence>
<reference evidence="7" key="1">
    <citation type="submission" date="2025-08" db="UniProtKB">
        <authorList>
            <consortium name="RefSeq"/>
        </authorList>
    </citation>
    <scope>IDENTIFICATION</scope>
    <source>
        <tissue evidence="7">Whole sample</tissue>
    </source>
</reference>
<dbReference type="RefSeq" id="XP_022331240.1">
    <property type="nucleotide sequence ID" value="XM_022475532.1"/>
</dbReference>
<organism evidence="6 7">
    <name type="scientific">Crassostrea virginica</name>
    <name type="common">Eastern oyster</name>
    <dbReference type="NCBI Taxonomy" id="6565"/>
    <lineage>
        <taxon>Eukaryota</taxon>
        <taxon>Metazoa</taxon>
        <taxon>Spiralia</taxon>
        <taxon>Lophotrochozoa</taxon>
        <taxon>Mollusca</taxon>
        <taxon>Bivalvia</taxon>
        <taxon>Autobranchia</taxon>
        <taxon>Pteriomorphia</taxon>
        <taxon>Ostreida</taxon>
        <taxon>Ostreoidea</taxon>
        <taxon>Ostreidae</taxon>
        <taxon>Crassostrea</taxon>
    </lineage>
</organism>
<evidence type="ECO:0000256" key="3">
    <source>
        <dbReference type="ARBA" id="ARBA00019956"/>
    </source>
</evidence>
<evidence type="ECO:0000259" key="5">
    <source>
        <dbReference type="PROSITE" id="PS50022"/>
    </source>
</evidence>
<comment type="subcellular location">
    <subcellularLocation>
        <location evidence="1">Nucleus</location>
    </subcellularLocation>
</comment>
<sequence>MTTCLTNKKTGLRVSSVLRRAVKEFGPKHLVDDEEDTCWNSDQGSPQWIEVDLDSVSNVEEIQIRFQGGFAGKDCCIQMTDVENVQHLIMEFYPEDVNSLQSFKLPKVTSLKKFKIIFNNSTDFFGRITIYELKIIGDPM</sequence>
<evidence type="ECO:0000313" key="7">
    <source>
        <dbReference type="RefSeq" id="XP_022331240.1"/>
    </source>
</evidence>
<dbReference type="Pfam" id="PF22633">
    <property type="entry name" value="F5_F8_type_C_2"/>
    <property type="match status" value="1"/>
</dbReference>
<dbReference type="Gene3D" id="2.60.120.260">
    <property type="entry name" value="Galactose-binding domain-like"/>
    <property type="match status" value="1"/>
</dbReference>
<dbReference type="GO" id="GO:0005634">
    <property type="term" value="C:nucleus"/>
    <property type="evidence" value="ECO:0007669"/>
    <property type="project" value="UniProtKB-SubCell"/>
</dbReference>
<dbReference type="InterPro" id="IPR008979">
    <property type="entry name" value="Galactose-bd-like_sf"/>
</dbReference>
<evidence type="ECO:0000313" key="6">
    <source>
        <dbReference type="Proteomes" id="UP000694844"/>
    </source>
</evidence>
<dbReference type="AlphaFoldDB" id="A0A8B8DTM7"/>